<dbReference type="OrthoDB" id="2678913at2759"/>
<dbReference type="AlphaFoldDB" id="A0A1J8PVR6"/>
<dbReference type="PANTHER" id="PTHR12097">
    <property type="entry name" value="SPLICING FACTOR 3B, SUBUNIT 1-RELATED"/>
    <property type="match status" value="1"/>
</dbReference>
<sequence>MLEDALTDRDLVHRQTASVIAKHTALGVAGMGREDYLLHLMNLVWPNRFDTSPHCGPSMMRKLTPFSKPQRTSPICLETQKHHPYTVQFIYSLYDHLDLDSPLDASVFGCLATSFYCTARVGEFTVPTLSSFDPNVHVKLSNMCIEHDHNNLQKRVFHISRTKTFREGEDVFFAQQSGSSDPEQALLYHPRIHELPPGGAFADRFKNGHRPLTKQKSAG</sequence>
<accession>A0A1J8PVR6</accession>
<gene>
    <name evidence="1" type="ORF">AZE42_07875</name>
</gene>
<dbReference type="EMBL" id="LVVM01004590">
    <property type="protein sequence ID" value="OJA12559.1"/>
    <property type="molecule type" value="Genomic_DNA"/>
</dbReference>
<dbReference type="GO" id="GO:0003729">
    <property type="term" value="F:mRNA binding"/>
    <property type="evidence" value="ECO:0007669"/>
    <property type="project" value="InterPro"/>
</dbReference>
<keyword evidence="2" id="KW-1185">Reference proteome</keyword>
<comment type="caution">
    <text evidence="1">The sequence shown here is derived from an EMBL/GenBank/DDBJ whole genome shotgun (WGS) entry which is preliminary data.</text>
</comment>
<dbReference type="STRING" id="180088.A0A1J8PVR6"/>
<protein>
    <submittedName>
        <fullName evidence="1">Uncharacterized protein</fullName>
    </submittedName>
</protein>
<evidence type="ECO:0000313" key="2">
    <source>
        <dbReference type="Proteomes" id="UP000183567"/>
    </source>
</evidence>
<dbReference type="InterPro" id="IPR038737">
    <property type="entry name" value="SF3b_su1-like"/>
</dbReference>
<evidence type="ECO:0000313" key="1">
    <source>
        <dbReference type="EMBL" id="OJA12559.1"/>
    </source>
</evidence>
<organism evidence="1 2">
    <name type="scientific">Rhizopogon vesiculosus</name>
    <dbReference type="NCBI Taxonomy" id="180088"/>
    <lineage>
        <taxon>Eukaryota</taxon>
        <taxon>Fungi</taxon>
        <taxon>Dikarya</taxon>
        <taxon>Basidiomycota</taxon>
        <taxon>Agaricomycotina</taxon>
        <taxon>Agaricomycetes</taxon>
        <taxon>Agaricomycetidae</taxon>
        <taxon>Boletales</taxon>
        <taxon>Suillineae</taxon>
        <taxon>Rhizopogonaceae</taxon>
        <taxon>Rhizopogon</taxon>
    </lineage>
</organism>
<name>A0A1J8PVR6_9AGAM</name>
<dbReference type="GO" id="GO:0000245">
    <property type="term" value="P:spliceosomal complex assembly"/>
    <property type="evidence" value="ECO:0007669"/>
    <property type="project" value="InterPro"/>
</dbReference>
<proteinExistence type="predicted"/>
<dbReference type="Proteomes" id="UP000183567">
    <property type="component" value="Unassembled WGS sequence"/>
</dbReference>
<reference evidence="1 2" key="1">
    <citation type="submission" date="2016-03" db="EMBL/GenBank/DDBJ databases">
        <title>Comparative genomics of the ectomycorrhizal sister species Rhizopogon vinicolor and Rhizopogon vesiculosus (Basidiomycota: Boletales) reveals a divergence of the mating type B locus.</title>
        <authorList>
            <person name="Mujic A.B."/>
            <person name="Kuo A."/>
            <person name="Tritt A."/>
            <person name="Lipzen A."/>
            <person name="Chen C."/>
            <person name="Johnson J."/>
            <person name="Sharma A."/>
            <person name="Barry K."/>
            <person name="Grigoriev I.V."/>
            <person name="Spatafora J.W."/>
        </authorList>
    </citation>
    <scope>NUCLEOTIDE SEQUENCE [LARGE SCALE GENOMIC DNA]</scope>
    <source>
        <strain evidence="1 2">AM-OR11-056</strain>
    </source>
</reference>